<comment type="cofactor">
    <cofactor evidence="10">
        <name>Mg(2+)</name>
        <dbReference type="ChEBI" id="CHEBI:18420"/>
    </cofactor>
    <text evidence="10">Binds 1 Mg(2+) ion per subunit.</text>
</comment>
<feature type="binding site" evidence="10">
    <location>
        <position position="215"/>
    </location>
    <ligand>
        <name>4-amino-2-methyl-5-(diphosphooxymethyl)pyrimidine</name>
        <dbReference type="ChEBI" id="CHEBI:57841"/>
    </ligand>
</feature>
<keyword evidence="16" id="KW-1185">Reference proteome</keyword>
<sequence>MTILTNQATYRILDASINRATEGLRTLEEYARFALDDAEISGELKSIRHDLTTVTNQHLDRLRLIEARDTPGDVGTAIGEAAEYQRASVQAVIAAASSRIAQSLRVIEEYGKTIDANFAAQVEQIRYRHYQMAAALELQAFKATRASQLAAAQLYLLMDGGESEDQFVASIEQLAAAGVDIFQLRAPELDDRTLYERACVGAAVAKKHGRLFIVNDRVDIAVAADADGVHVGQEELPAAAARAILGARRLLGISTHSIEQARQAVDDGADYIGCGPVFTSRTKQFDRYVGPAFLNQVSGSIHLPAFAIGGIDEHNVAKVIETGCHRIAVSGAIRDAEDPVHAAEALKQCLMQAG</sequence>
<dbReference type="GO" id="GO:0005737">
    <property type="term" value="C:cytoplasm"/>
    <property type="evidence" value="ECO:0007669"/>
    <property type="project" value="TreeGrafter"/>
</dbReference>
<keyword evidence="6 10" id="KW-0784">Thiamine biosynthesis</keyword>
<dbReference type="NCBIfam" id="TIGR00693">
    <property type="entry name" value="thiE"/>
    <property type="match status" value="1"/>
</dbReference>
<evidence type="ECO:0000256" key="9">
    <source>
        <dbReference type="ARBA" id="ARBA00047883"/>
    </source>
</evidence>
<keyword evidence="3 10" id="KW-0808">Transferase</keyword>
<dbReference type="GO" id="GO:0009228">
    <property type="term" value="P:thiamine biosynthetic process"/>
    <property type="evidence" value="ECO:0007669"/>
    <property type="project" value="UniProtKB-KW"/>
</dbReference>
<evidence type="ECO:0000256" key="5">
    <source>
        <dbReference type="ARBA" id="ARBA00022842"/>
    </source>
</evidence>
<accession>A0A5C6CG27</accession>
<dbReference type="NCBIfam" id="NF002727">
    <property type="entry name" value="PRK02615.1"/>
    <property type="match status" value="1"/>
</dbReference>
<comment type="caution">
    <text evidence="15">The sequence shown here is derived from an EMBL/GenBank/DDBJ whole genome shotgun (WGS) entry which is preliminary data.</text>
</comment>
<comment type="function">
    <text evidence="1 10">Condenses 4-methyl-5-(beta-hydroxyethyl)thiazole monophosphate (THZ-P) and 2-methyl-4-amino-5-hydroxymethyl pyrimidine pyrophosphate (HMP-PP) to form thiamine monophosphate (TMP).</text>
</comment>
<evidence type="ECO:0000313" key="16">
    <source>
        <dbReference type="Proteomes" id="UP000316304"/>
    </source>
</evidence>
<dbReference type="FunFam" id="3.20.20.70:FF:000096">
    <property type="entry name" value="Thiamine-phosphate synthase"/>
    <property type="match status" value="1"/>
</dbReference>
<evidence type="ECO:0000259" key="13">
    <source>
        <dbReference type="Pfam" id="PF02581"/>
    </source>
</evidence>
<dbReference type="Pfam" id="PF02581">
    <property type="entry name" value="TMP-TENI"/>
    <property type="match status" value="1"/>
</dbReference>
<dbReference type="PIRSF" id="PIRSF000512">
    <property type="entry name" value="TMP_PPase_Cyanobac_prd"/>
    <property type="match status" value="1"/>
</dbReference>
<feature type="binding site" evidence="10">
    <location>
        <position position="216"/>
    </location>
    <ligand>
        <name>Mg(2+)</name>
        <dbReference type="ChEBI" id="CHEBI:18420"/>
    </ligand>
</feature>
<evidence type="ECO:0000256" key="12">
    <source>
        <dbReference type="RuleBase" id="RU004253"/>
    </source>
</evidence>
<comment type="catalytic activity">
    <reaction evidence="9 10 11">
        <text>2-[(2R,5Z)-2-carboxy-4-methylthiazol-5(2H)-ylidene]ethyl phosphate + 4-amino-2-methyl-5-(diphosphooxymethyl)pyrimidine + 2 H(+) = thiamine phosphate + CO2 + diphosphate</text>
        <dbReference type="Rhea" id="RHEA:47844"/>
        <dbReference type="ChEBI" id="CHEBI:15378"/>
        <dbReference type="ChEBI" id="CHEBI:16526"/>
        <dbReference type="ChEBI" id="CHEBI:33019"/>
        <dbReference type="ChEBI" id="CHEBI:37575"/>
        <dbReference type="ChEBI" id="CHEBI:57841"/>
        <dbReference type="ChEBI" id="CHEBI:62899"/>
        <dbReference type="EC" id="2.5.1.3"/>
    </reaction>
</comment>
<dbReference type="GO" id="GO:0000287">
    <property type="term" value="F:magnesium ion binding"/>
    <property type="evidence" value="ECO:0007669"/>
    <property type="project" value="UniProtKB-UniRule"/>
</dbReference>
<evidence type="ECO:0000256" key="2">
    <source>
        <dbReference type="ARBA" id="ARBA00005165"/>
    </source>
</evidence>
<feature type="domain" description="ThiD2" evidence="14">
    <location>
        <begin position="11"/>
        <end position="133"/>
    </location>
</feature>
<comment type="catalytic activity">
    <reaction evidence="8 10 11">
        <text>2-(2-carboxy-4-methylthiazol-5-yl)ethyl phosphate + 4-amino-2-methyl-5-(diphosphooxymethyl)pyrimidine + 2 H(+) = thiamine phosphate + CO2 + diphosphate</text>
        <dbReference type="Rhea" id="RHEA:47848"/>
        <dbReference type="ChEBI" id="CHEBI:15378"/>
        <dbReference type="ChEBI" id="CHEBI:16526"/>
        <dbReference type="ChEBI" id="CHEBI:33019"/>
        <dbReference type="ChEBI" id="CHEBI:37575"/>
        <dbReference type="ChEBI" id="CHEBI:57841"/>
        <dbReference type="ChEBI" id="CHEBI:62890"/>
        <dbReference type="EC" id="2.5.1.3"/>
    </reaction>
</comment>
<gene>
    <name evidence="10 15" type="primary">thiE</name>
    <name evidence="15" type="ORF">Pla52o_35620</name>
</gene>
<evidence type="ECO:0000256" key="3">
    <source>
        <dbReference type="ARBA" id="ARBA00022679"/>
    </source>
</evidence>
<comment type="pathway">
    <text evidence="2 10 12">Cofactor biosynthesis; thiamine diphosphate biosynthesis; thiamine phosphate from 4-amino-2-methyl-5-diphosphomethylpyrimidine and 4-methyl-5-(2-phosphoethyl)-thiazole: step 1/1.</text>
</comment>
<evidence type="ECO:0000313" key="15">
    <source>
        <dbReference type="EMBL" id="TWU22504.1"/>
    </source>
</evidence>
<dbReference type="HAMAP" id="MF_00097">
    <property type="entry name" value="TMP_synthase"/>
    <property type="match status" value="1"/>
</dbReference>
<comment type="caution">
    <text evidence="10">Lacks conserved residue(s) required for the propagation of feature annotation.</text>
</comment>
<dbReference type="InterPro" id="IPR034291">
    <property type="entry name" value="TMP_synthase"/>
</dbReference>
<name>A0A5C6CG27_9BACT</name>
<comment type="similarity">
    <text evidence="10 11">Belongs to the thiamine-phosphate synthase family.</text>
</comment>
<evidence type="ECO:0000256" key="6">
    <source>
        <dbReference type="ARBA" id="ARBA00022977"/>
    </source>
</evidence>
<dbReference type="InterPro" id="IPR013785">
    <property type="entry name" value="Aldolase_TIM"/>
</dbReference>
<dbReference type="RefSeq" id="WP_146595665.1">
    <property type="nucleotide sequence ID" value="NZ_SJPT01000005.1"/>
</dbReference>
<dbReference type="PANTHER" id="PTHR20857">
    <property type="entry name" value="THIAMINE-PHOSPHATE PYROPHOSPHORYLASE"/>
    <property type="match status" value="1"/>
</dbReference>
<evidence type="ECO:0000256" key="10">
    <source>
        <dbReference type="HAMAP-Rule" id="MF_00097"/>
    </source>
</evidence>
<evidence type="ECO:0000259" key="14">
    <source>
        <dbReference type="Pfam" id="PF17792"/>
    </source>
</evidence>
<feature type="binding site" evidence="10">
    <location>
        <position position="254"/>
    </location>
    <ligand>
        <name>4-amino-2-methyl-5-(diphosphooxymethyl)pyrimidine</name>
        <dbReference type="ChEBI" id="CHEBI:57841"/>
    </ligand>
</feature>
<dbReference type="UniPathway" id="UPA00060">
    <property type="reaction ID" value="UER00141"/>
</dbReference>
<dbReference type="InterPro" id="IPR022998">
    <property type="entry name" value="ThiamineP_synth_TenI"/>
</dbReference>
<dbReference type="EMBL" id="SJPT01000005">
    <property type="protein sequence ID" value="TWU22504.1"/>
    <property type="molecule type" value="Genomic_DNA"/>
</dbReference>
<dbReference type="Proteomes" id="UP000316304">
    <property type="component" value="Unassembled WGS sequence"/>
</dbReference>
<feature type="binding site" evidence="10">
    <location>
        <begin position="280"/>
        <end position="282"/>
    </location>
    <ligand>
        <name>2-[(2R,5Z)-2-carboxy-4-methylthiazol-5(2H)-ylidene]ethyl phosphate</name>
        <dbReference type="ChEBI" id="CHEBI:62899"/>
    </ligand>
</feature>
<feature type="binding site" evidence="10">
    <location>
        <position position="310"/>
    </location>
    <ligand>
        <name>2-[(2R,5Z)-2-carboxy-4-methylthiazol-5(2H)-ylidene]ethyl phosphate</name>
        <dbReference type="ChEBI" id="CHEBI:62899"/>
    </ligand>
</feature>
<evidence type="ECO:0000256" key="11">
    <source>
        <dbReference type="RuleBase" id="RU003826"/>
    </source>
</evidence>
<protein>
    <recommendedName>
        <fullName evidence="10">Thiamine-phosphate synthase</fullName>
        <shortName evidence="10">TP synthase</shortName>
        <shortName evidence="10">TPS</shortName>
        <ecNumber evidence="10">2.5.1.3</ecNumber>
    </recommendedName>
    <alternativeName>
        <fullName evidence="10">Thiamine-phosphate pyrophosphorylase</fullName>
        <shortName evidence="10">TMP pyrophosphorylase</shortName>
        <shortName evidence="10">TMP-PPase</shortName>
    </alternativeName>
</protein>
<feature type="binding site" evidence="10">
    <location>
        <position position="235"/>
    </location>
    <ligand>
        <name>Mg(2+)</name>
        <dbReference type="ChEBI" id="CHEBI:18420"/>
    </ligand>
</feature>
<evidence type="ECO:0000256" key="4">
    <source>
        <dbReference type="ARBA" id="ARBA00022723"/>
    </source>
</evidence>
<keyword evidence="5 10" id="KW-0460">Magnesium</keyword>
<evidence type="ECO:0000256" key="8">
    <source>
        <dbReference type="ARBA" id="ARBA00047851"/>
    </source>
</evidence>
<comment type="catalytic activity">
    <reaction evidence="7 10 11">
        <text>4-methyl-5-(2-phosphooxyethyl)-thiazole + 4-amino-2-methyl-5-(diphosphooxymethyl)pyrimidine + H(+) = thiamine phosphate + diphosphate</text>
        <dbReference type="Rhea" id="RHEA:22328"/>
        <dbReference type="ChEBI" id="CHEBI:15378"/>
        <dbReference type="ChEBI" id="CHEBI:33019"/>
        <dbReference type="ChEBI" id="CHEBI:37575"/>
        <dbReference type="ChEBI" id="CHEBI:57841"/>
        <dbReference type="ChEBI" id="CHEBI:58296"/>
        <dbReference type="EC" id="2.5.1.3"/>
    </reaction>
</comment>
<dbReference type="GO" id="GO:0009229">
    <property type="term" value="P:thiamine diphosphate biosynthetic process"/>
    <property type="evidence" value="ECO:0007669"/>
    <property type="project" value="UniProtKB-UniRule"/>
</dbReference>
<dbReference type="OrthoDB" id="9812206at2"/>
<dbReference type="PANTHER" id="PTHR20857:SF15">
    <property type="entry name" value="THIAMINE-PHOSPHATE SYNTHASE"/>
    <property type="match status" value="1"/>
</dbReference>
<proteinExistence type="inferred from homology"/>
<organism evidence="15 16">
    <name type="scientific">Novipirellula galeiformis</name>
    <dbReference type="NCBI Taxonomy" id="2528004"/>
    <lineage>
        <taxon>Bacteria</taxon>
        <taxon>Pseudomonadati</taxon>
        <taxon>Planctomycetota</taxon>
        <taxon>Planctomycetia</taxon>
        <taxon>Pirellulales</taxon>
        <taxon>Pirellulaceae</taxon>
        <taxon>Novipirellula</taxon>
    </lineage>
</organism>
<evidence type="ECO:0000256" key="1">
    <source>
        <dbReference type="ARBA" id="ARBA00003814"/>
    </source>
</evidence>
<reference evidence="15 16" key="1">
    <citation type="submission" date="2019-02" db="EMBL/GenBank/DDBJ databases">
        <title>Deep-cultivation of Planctomycetes and their phenomic and genomic characterization uncovers novel biology.</title>
        <authorList>
            <person name="Wiegand S."/>
            <person name="Jogler M."/>
            <person name="Boedeker C."/>
            <person name="Pinto D."/>
            <person name="Vollmers J."/>
            <person name="Rivas-Marin E."/>
            <person name="Kohn T."/>
            <person name="Peeters S.H."/>
            <person name="Heuer A."/>
            <person name="Rast P."/>
            <person name="Oberbeckmann S."/>
            <person name="Bunk B."/>
            <person name="Jeske O."/>
            <person name="Meyerdierks A."/>
            <person name="Storesund J.E."/>
            <person name="Kallscheuer N."/>
            <person name="Luecker S."/>
            <person name="Lage O.M."/>
            <person name="Pohl T."/>
            <person name="Merkel B.J."/>
            <person name="Hornburger P."/>
            <person name="Mueller R.-W."/>
            <person name="Bruemmer F."/>
            <person name="Labrenz M."/>
            <person name="Spormann A.M."/>
            <person name="Op Den Camp H."/>
            <person name="Overmann J."/>
            <person name="Amann R."/>
            <person name="Jetten M.S.M."/>
            <person name="Mascher T."/>
            <person name="Medema M.H."/>
            <person name="Devos D.P."/>
            <person name="Kaster A.-K."/>
            <person name="Ovreas L."/>
            <person name="Rohde M."/>
            <person name="Galperin M.Y."/>
            <person name="Jogler C."/>
        </authorList>
    </citation>
    <scope>NUCLEOTIDE SEQUENCE [LARGE SCALE GENOMIC DNA]</scope>
    <source>
        <strain evidence="15 16">Pla52o</strain>
    </source>
</reference>
<dbReference type="GO" id="GO:0004789">
    <property type="term" value="F:thiamine-phosphate diphosphorylase activity"/>
    <property type="evidence" value="ECO:0007669"/>
    <property type="project" value="UniProtKB-UniRule"/>
</dbReference>
<dbReference type="InterPro" id="IPR041397">
    <property type="entry name" value="ThiD2"/>
</dbReference>
<dbReference type="CDD" id="cd00564">
    <property type="entry name" value="TMP_TenI"/>
    <property type="match status" value="1"/>
</dbReference>
<dbReference type="InterPro" id="IPR036206">
    <property type="entry name" value="ThiamineP_synth_sf"/>
</dbReference>
<dbReference type="AlphaFoldDB" id="A0A5C6CG27"/>
<feature type="domain" description="Thiamine phosphate synthase/TenI" evidence="13">
    <location>
        <begin position="154"/>
        <end position="333"/>
    </location>
</feature>
<dbReference type="InterPro" id="IPR016229">
    <property type="entry name" value="TMP_synthase_cyanobac_bac"/>
</dbReference>
<dbReference type="SUPFAM" id="SSF51391">
    <property type="entry name" value="Thiamin phosphate synthase"/>
    <property type="match status" value="1"/>
</dbReference>
<dbReference type="EC" id="2.5.1.3" evidence="10"/>
<dbReference type="Pfam" id="PF17792">
    <property type="entry name" value="ThiD2"/>
    <property type="match status" value="1"/>
</dbReference>
<keyword evidence="4 10" id="KW-0479">Metal-binding</keyword>
<evidence type="ECO:0000256" key="7">
    <source>
        <dbReference type="ARBA" id="ARBA00047334"/>
    </source>
</evidence>
<dbReference type="Gene3D" id="3.20.20.70">
    <property type="entry name" value="Aldolase class I"/>
    <property type="match status" value="1"/>
</dbReference>
<feature type="binding site" evidence="10">
    <location>
        <position position="283"/>
    </location>
    <ligand>
        <name>4-amino-2-methyl-5-(diphosphooxymethyl)pyrimidine</name>
        <dbReference type="ChEBI" id="CHEBI:57841"/>
    </ligand>
</feature>